<evidence type="ECO:0000256" key="1">
    <source>
        <dbReference type="SAM" id="SignalP"/>
    </source>
</evidence>
<reference evidence="2 3" key="1">
    <citation type="journal article" date="2016" name="Front. Microbiol.">
        <title>Genome and transcriptome sequences reveal the specific parasitism of the nematophagous Purpureocillium lilacinum 36-1.</title>
        <authorList>
            <person name="Xie J."/>
            <person name="Li S."/>
            <person name="Mo C."/>
            <person name="Xiao X."/>
            <person name="Peng D."/>
            <person name="Wang G."/>
            <person name="Xiao Y."/>
        </authorList>
    </citation>
    <scope>NUCLEOTIDE SEQUENCE [LARGE SCALE GENOMIC DNA]</scope>
    <source>
        <strain evidence="2 3">36-1</strain>
    </source>
</reference>
<dbReference type="Proteomes" id="UP000245956">
    <property type="component" value="Unassembled WGS sequence"/>
</dbReference>
<organism evidence="2 3">
    <name type="scientific">Purpureocillium lilacinum</name>
    <name type="common">Paecilomyces lilacinus</name>
    <dbReference type="NCBI Taxonomy" id="33203"/>
    <lineage>
        <taxon>Eukaryota</taxon>
        <taxon>Fungi</taxon>
        <taxon>Dikarya</taxon>
        <taxon>Ascomycota</taxon>
        <taxon>Pezizomycotina</taxon>
        <taxon>Sordariomycetes</taxon>
        <taxon>Hypocreomycetidae</taxon>
        <taxon>Hypocreales</taxon>
        <taxon>Ophiocordycipitaceae</taxon>
        <taxon>Purpureocillium</taxon>
    </lineage>
</organism>
<protein>
    <recommendedName>
        <fullName evidence="4">F-box domain-containing protein</fullName>
    </recommendedName>
</protein>
<feature type="chain" id="PRO_5015787649" description="F-box domain-containing protein" evidence="1">
    <location>
        <begin position="25"/>
        <end position="641"/>
    </location>
</feature>
<dbReference type="AlphaFoldDB" id="A0A2U3EFJ6"/>
<evidence type="ECO:0008006" key="4">
    <source>
        <dbReference type="Google" id="ProtNLM"/>
    </source>
</evidence>
<name>A0A2U3EFJ6_PURLI</name>
<comment type="caution">
    <text evidence="2">The sequence shown here is derived from an EMBL/GenBank/DDBJ whole genome shotgun (WGS) entry which is preliminary data.</text>
</comment>
<evidence type="ECO:0000313" key="3">
    <source>
        <dbReference type="Proteomes" id="UP000245956"/>
    </source>
</evidence>
<accession>A0A2U3EFJ6</accession>
<sequence length="641" mass="70125">MGLHLLDLPVDILSMILTPLLVSAYPIKLCTCSESLPRDVDPLPVMLVHPALYAIASPLFYEGNEFELDTRGEHGPHVRHCLEDAADAAAKREPFLLTQDDDDGLSLDPRGKLRSPIATSILVERASLRRVKRLHVYVEKLRQWIDVLLVPLLSDMVLAGNLAALTLVVRTASGKNVATRRDVYARRPLASLVRLLADPYLRERRLWVSAAHGLDPPDGGPGQSRQFGEHEYAPVDWRTAVRLADPEGRERVIGLGGDVTNARGRGAIPGSHTRTLYETLTEPKAKAMAQLHTTTIQLCTAIPDSSFAGALHVEDSPMRPAGEHVEHGSLTSPCALLDKSFAAHYDHHLVLNVASFRGLRTCNDIISDIFASVPHPPESNTEEHHALTMAESRLTASGRWLSYTSTGVRTARVEARQKAPARAYLAESASEPQVRRQTAITVYVKGQSEPPPPFRALALQVVQFVGESLSPLVTQIVPYGIQDLQVFLPQLLKSGIQLLVPWVQYRVGVRRVGLGLAHRVRLTGGGPTIDLSTKVWAIARWSELTEGNGGGRREDSSEGAVKAMPEIPALRSRVDITNGRAIAVAMASTRRVSGDRILRAFMGSKNVGFHPVTPLYDLTAIHCFASPFRYSGPLRAHILGN</sequence>
<dbReference type="EMBL" id="LCWV01000005">
    <property type="protein sequence ID" value="PWI73297.1"/>
    <property type="molecule type" value="Genomic_DNA"/>
</dbReference>
<feature type="signal peptide" evidence="1">
    <location>
        <begin position="1"/>
        <end position="24"/>
    </location>
</feature>
<proteinExistence type="predicted"/>
<keyword evidence="1" id="KW-0732">Signal</keyword>
<gene>
    <name evidence="2" type="ORF">PCL_10312</name>
</gene>
<evidence type="ECO:0000313" key="2">
    <source>
        <dbReference type="EMBL" id="PWI73297.1"/>
    </source>
</evidence>